<feature type="domain" description="PRC-barrel" evidence="1">
    <location>
        <begin position="24"/>
        <end position="98"/>
    </location>
</feature>
<organism evidence="2 3">
    <name type="scientific">Rhizobium rosettiformans W3</name>
    <dbReference type="NCBI Taxonomy" id="538378"/>
    <lineage>
        <taxon>Bacteria</taxon>
        <taxon>Pseudomonadati</taxon>
        <taxon>Pseudomonadota</taxon>
        <taxon>Alphaproteobacteria</taxon>
        <taxon>Hyphomicrobiales</taxon>
        <taxon>Rhizobiaceae</taxon>
        <taxon>Rhizobium/Agrobacterium group</taxon>
        <taxon>Rhizobium</taxon>
    </lineage>
</organism>
<evidence type="ECO:0000259" key="1">
    <source>
        <dbReference type="Pfam" id="PF05239"/>
    </source>
</evidence>
<accession>A0A4S8PPM1</accession>
<evidence type="ECO:0000313" key="3">
    <source>
        <dbReference type="Proteomes" id="UP000307378"/>
    </source>
</evidence>
<dbReference type="PANTHER" id="PTHR36505:SF1">
    <property type="entry name" value="BLR1072 PROTEIN"/>
    <property type="match status" value="1"/>
</dbReference>
<dbReference type="InterPro" id="IPR027275">
    <property type="entry name" value="PRC-brl_dom"/>
</dbReference>
<dbReference type="AlphaFoldDB" id="A0A4S8PPM1"/>
<reference evidence="2 3" key="1">
    <citation type="submission" date="2019-04" db="EMBL/GenBank/DDBJ databases">
        <title>genome sequence of strain W3.</title>
        <authorList>
            <person name="Gao J."/>
            <person name="Sun J."/>
        </authorList>
    </citation>
    <scope>NUCLEOTIDE SEQUENCE [LARGE SCALE GENOMIC DNA]</scope>
    <source>
        <strain evidence="2 3">W3</strain>
    </source>
</reference>
<evidence type="ECO:0000313" key="2">
    <source>
        <dbReference type="EMBL" id="THV32980.1"/>
    </source>
</evidence>
<proteinExistence type="predicted"/>
<dbReference type="RefSeq" id="WP_113460082.1">
    <property type="nucleotide sequence ID" value="NZ_STGU01000012.1"/>
</dbReference>
<dbReference type="Pfam" id="PF05239">
    <property type="entry name" value="PRC"/>
    <property type="match status" value="1"/>
</dbReference>
<gene>
    <name evidence="2" type="ORF">FAA86_19000</name>
</gene>
<dbReference type="Gene3D" id="2.30.30.240">
    <property type="entry name" value="PRC-barrel domain"/>
    <property type="match status" value="1"/>
</dbReference>
<dbReference type="EMBL" id="STGU01000012">
    <property type="protein sequence ID" value="THV32980.1"/>
    <property type="molecule type" value="Genomic_DNA"/>
</dbReference>
<protein>
    <submittedName>
        <fullName evidence="2">PRC-barrel domain containing protein</fullName>
    </submittedName>
</protein>
<dbReference type="Proteomes" id="UP000307378">
    <property type="component" value="Unassembled WGS sequence"/>
</dbReference>
<sequence length="131" mass="15049">MLQENRNNVAGQDPYVKDTASLIASDKVEGTAVYGRDGDRIGSIQRIILEKRGGRVAYAVLSFGGFWGIGDDYYPLPWEKLTYDESLDGYRIDLSKEQVEAAPRYRDDSEDWYRNNGRSVYDYYGVPPYWI</sequence>
<dbReference type="SUPFAM" id="SSF50346">
    <property type="entry name" value="PRC-barrel domain"/>
    <property type="match status" value="1"/>
</dbReference>
<dbReference type="InterPro" id="IPR011033">
    <property type="entry name" value="PRC_barrel-like_sf"/>
</dbReference>
<dbReference type="PANTHER" id="PTHR36505">
    <property type="entry name" value="BLR1072 PROTEIN"/>
    <property type="match status" value="1"/>
</dbReference>
<comment type="caution">
    <text evidence="2">The sequence shown here is derived from an EMBL/GenBank/DDBJ whole genome shotgun (WGS) entry which is preliminary data.</text>
</comment>
<name>A0A4S8PPM1_9HYPH</name>